<protein>
    <submittedName>
        <fullName evidence="2">Uncharacterized protein</fullName>
    </submittedName>
</protein>
<comment type="caution">
    <text evidence="2">The sequence shown here is derived from an EMBL/GenBank/DDBJ whole genome shotgun (WGS) entry which is preliminary data.</text>
</comment>
<feature type="compositionally biased region" description="Low complexity" evidence="1">
    <location>
        <begin position="28"/>
        <end position="38"/>
    </location>
</feature>
<feature type="compositionally biased region" description="Polar residues" evidence="1">
    <location>
        <begin position="43"/>
        <end position="52"/>
    </location>
</feature>
<dbReference type="Proteomes" id="UP001434883">
    <property type="component" value="Unassembled WGS sequence"/>
</dbReference>
<name>A0ABV0QJ71_9TELE</name>
<accession>A0ABV0QJ71</accession>
<feature type="region of interest" description="Disordered" evidence="1">
    <location>
        <begin position="1"/>
        <end position="76"/>
    </location>
</feature>
<feature type="compositionally biased region" description="Polar residues" evidence="1">
    <location>
        <begin position="1"/>
        <end position="15"/>
    </location>
</feature>
<gene>
    <name evidence="2" type="ORF">XENOCAPTIV_013402</name>
</gene>
<evidence type="ECO:0000313" key="2">
    <source>
        <dbReference type="EMBL" id="MEQ2195478.1"/>
    </source>
</evidence>
<dbReference type="EMBL" id="JAHRIN010011199">
    <property type="protein sequence ID" value="MEQ2195478.1"/>
    <property type="molecule type" value="Genomic_DNA"/>
</dbReference>
<organism evidence="2 3">
    <name type="scientific">Xenoophorus captivus</name>
    <dbReference type="NCBI Taxonomy" id="1517983"/>
    <lineage>
        <taxon>Eukaryota</taxon>
        <taxon>Metazoa</taxon>
        <taxon>Chordata</taxon>
        <taxon>Craniata</taxon>
        <taxon>Vertebrata</taxon>
        <taxon>Euteleostomi</taxon>
        <taxon>Actinopterygii</taxon>
        <taxon>Neopterygii</taxon>
        <taxon>Teleostei</taxon>
        <taxon>Neoteleostei</taxon>
        <taxon>Acanthomorphata</taxon>
        <taxon>Ovalentaria</taxon>
        <taxon>Atherinomorphae</taxon>
        <taxon>Cyprinodontiformes</taxon>
        <taxon>Goodeidae</taxon>
        <taxon>Xenoophorus</taxon>
    </lineage>
</organism>
<keyword evidence="3" id="KW-1185">Reference proteome</keyword>
<evidence type="ECO:0000313" key="3">
    <source>
        <dbReference type="Proteomes" id="UP001434883"/>
    </source>
</evidence>
<reference evidence="2 3" key="1">
    <citation type="submission" date="2021-06" db="EMBL/GenBank/DDBJ databases">
        <authorList>
            <person name="Palmer J.M."/>
        </authorList>
    </citation>
    <scope>NUCLEOTIDE SEQUENCE [LARGE SCALE GENOMIC DNA]</scope>
    <source>
        <strain evidence="2 3">XC_2019</strain>
        <tissue evidence="2">Muscle</tissue>
    </source>
</reference>
<proteinExistence type="predicted"/>
<evidence type="ECO:0000256" key="1">
    <source>
        <dbReference type="SAM" id="MobiDB-lite"/>
    </source>
</evidence>
<sequence length="90" mass="9452">MTTAASLQSGVSGSAQRLVIQTPPTPQTPSSTAFQTSTMGLAPSQTLSSQSIPLTPPLTPAQTPSPNTPPLVQQQLNRSPPLLHIIIYYD</sequence>